<proteinExistence type="predicted"/>
<gene>
    <name evidence="1" type="ORF">PG2071B_0891</name>
</gene>
<dbReference type="AlphaFoldDB" id="A0A4Q5A7T6"/>
<comment type="caution">
    <text evidence="1">The sequence shown here is derived from an EMBL/GenBank/DDBJ whole genome shotgun (WGS) entry which is preliminary data.</text>
</comment>
<sequence>MDRIVLHSAHLLDMLETVQGKCDGILDEAYDMAPDIMSLLIDDYRSYCNPETIESQPWEVRPRITCPHGRFNTWAQWVDHAIHCQRATDNKGKVMV</sequence>
<accession>A0A4Q5A7T6</accession>
<dbReference type="EMBL" id="RYUM01000009">
    <property type="protein sequence ID" value="RYQ19481.1"/>
    <property type="molecule type" value="Genomic_DNA"/>
</dbReference>
<protein>
    <submittedName>
        <fullName evidence="1">Uncharacterized protein</fullName>
    </submittedName>
</protein>
<evidence type="ECO:0000313" key="2">
    <source>
        <dbReference type="Proteomes" id="UP000291187"/>
    </source>
</evidence>
<reference evidence="1 2" key="1">
    <citation type="submission" date="2018-12" db="EMBL/GenBank/DDBJ databases">
        <title>Unveiling genomic diversity among members of the Bifidobacterium pseudolongum species, a widely distributed gut commensal of the animal kingdom.</title>
        <authorList>
            <person name="Lugli G.A."/>
            <person name="Duranti S."/>
            <person name="Albert K."/>
            <person name="Mancabelli L."/>
            <person name="Napoli S."/>
            <person name="Viappiani A."/>
            <person name="Anzalone R."/>
            <person name="Longhi G."/>
            <person name="Milani C."/>
            <person name="Turroni F."/>
            <person name="Alessandri G."/>
            <person name="Sela D.A."/>
            <person name="Van Sinderen D."/>
            <person name="Ventura M."/>
        </authorList>
    </citation>
    <scope>NUCLEOTIDE SEQUENCE [LARGE SCALE GENOMIC DNA]</scope>
    <source>
        <strain evidence="1 2">2071B</strain>
    </source>
</reference>
<dbReference type="RefSeq" id="WP_129864286.1">
    <property type="nucleotide sequence ID" value="NZ_RYUM01000009.1"/>
</dbReference>
<organism evidence="1 2">
    <name type="scientific">Bifidobacterium pseudolongum subsp. globosum</name>
    <dbReference type="NCBI Taxonomy" id="1690"/>
    <lineage>
        <taxon>Bacteria</taxon>
        <taxon>Bacillati</taxon>
        <taxon>Actinomycetota</taxon>
        <taxon>Actinomycetes</taxon>
        <taxon>Bifidobacteriales</taxon>
        <taxon>Bifidobacteriaceae</taxon>
        <taxon>Bifidobacterium</taxon>
    </lineage>
</organism>
<evidence type="ECO:0000313" key="1">
    <source>
        <dbReference type="EMBL" id="RYQ19481.1"/>
    </source>
</evidence>
<name>A0A4Q5A7T6_9BIFI</name>
<dbReference type="Proteomes" id="UP000291187">
    <property type="component" value="Unassembled WGS sequence"/>
</dbReference>